<dbReference type="AlphaFoldDB" id="N1VZY9"/>
<dbReference type="Pfam" id="PF25975">
    <property type="entry name" value="CzcB_C"/>
    <property type="match status" value="1"/>
</dbReference>
<accession>N1VZY9</accession>
<proteinExistence type="predicted"/>
<gene>
    <name evidence="6" type="ORF">LEP1GSC203_2406</name>
</gene>
<reference evidence="6" key="1">
    <citation type="submission" date="2013-03" db="EMBL/GenBank/DDBJ databases">
        <authorList>
            <person name="Harkins D.M."/>
            <person name="Durkin A.S."/>
            <person name="Brinkac L.M."/>
            <person name="Haft D.H."/>
            <person name="Selengut J.D."/>
            <person name="Sanka R."/>
            <person name="DePew J."/>
            <person name="Purushe J."/>
            <person name="Hartskeerl R.A."/>
            <person name="Ahmed A."/>
            <person name="van der Linden H."/>
            <person name="Goris M.G.A."/>
            <person name="Vinetz J.M."/>
            <person name="Sutton G.G."/>
            <person name="Nierman W.C."/>
            <person name="Fouts D.E."/>
        </authorList>
    </citation>
    <scope>NUCLEOTIDE SEQUENCE [LARGE SCALE GENOMIC DNA]</scope>
    <source>
        <strain evidence="6">LT 11-33</strain>
    </source>
</reference>
<dbReference type="Gene3D" id="2.40.30.170">
    <property type="match status" value="1"/>
</dbReference>
<dbReference type="OrthoDB" id="9806939at2"/>
<sequence length="332" mass="37047">MKNKIQISIILAFFVFGLSCAGKGVVTTDIYTCPMHPQIEMDHEGECPICGMTLVKKEPMDLSEKTEGKKEKQTTDSFSLSGDKQKLIGIETNTVSKGDIIKNISFSGKVAYDPDLYSTYSEYRSLSGSSGSEAFIRKSARLKLTKLGLSESQIQYLNRKSEDILLTGRSNNQVLVFVQVYEGEINQILKGTTMEVKADSIPNVSFPGRVVAFGNLVDETTRTLSVWCEVNDFGNRLKPQMYVQSSARIEKKNVLRIPREAVFPTGKREIVYVKQSENHFSPRSIQTGFVSTEWVEVLEGLIEGEEIVSKANFLLDSEAKLKLGGIHDTHNH</sequence>
<evidence type="ECO:0000259" key="5">
    <source>
        <dbReference type="Pfam" id="PF25975"/>
    </source>
</evidence>
<dbReference type="Pfam" id="PF19335">
    <property type="entry name" value="HMBD"/>
    <property type="match status" value="1"/>
</dbReference>
<dbReference type="PROSITE" id="PS51257">
    <property type="entry name" value="PROKAR_LIPOPROTEIN"/>
    <property type="match status" value="1"/>
</dbReference>
<dbReference type="Pfam" id="PF25954">
    <property type="entry name" value="Beta-barrel_RND_2"/>
    <property type="match status" value="1"/>
</dbReference>
<feature type="domain" description="Heavy metal binding" evidence="3">
    <location>
        <begin position="31"/>
        <end position="57"/>
    </location>
</feature>
<dbReference type="Gene3D" id="2.40.420.20">
    <property type="match status" value="1"/>
</dbReference>
<dbReference type="InterPro" id="IPR058792">
    <property type="entry name" value="Beta-barrel_RND_2"/>
</dbReference>
<protein>
    <submittedName>
        <fullName evidence="6">HlyD family secretion domain protein</fullName>
    </submittedName>
</protein>
<evidence type="ECO:0000313" key="6">
    <source>
        <dbReference type="EMBL" id="EMY62312.1"/>
    </source>
</evidence>
<feature type="domain" description="CusB-like beta-barrel" evidence="4">
    <location>
        <begin position="176"/>
        <end position="246"/>
    </location>
</feature>
<keyword evidence="7" id="KW-1185">Reference proteome</keyword>
<name>N1VZY9_9LEPT</name>
<evidence type="ECO:0000256" key="2">
    <source>
        <dbReference type="SAM" id="SignalP"/>
    </source>
</evidence>
<dbReference type="EMBL" id="AOGW02000008">
    <property type="protein sequence ID" value="EMY62312.1"/>
    <property type="molecule type" value="Genomic_DNA"/>
</dbReference>
<dbReference type="InterPro" id="IPR058649">
    <property type="entry name" value="CzcB_C"/>
</dbReference>
<dbReference type="InterPro" id="IPR045800">
    <property type="entry name" value="HMBD"/>
</dbReference>
<dbReference type="STRING" id="1257025.LEP1GSC203_2406"/>
<evidence type="ECO:0000256" key="1">
    <source>
        <dbReference type="ARBA" id="ARBA00022448"/>
    </source>
</evidence>
<dbReference type="InterPro" id="IPR051909">
    <property type="entry name" value="MFP_Cation_Efflux"/>
</dbReference>
<dbReference type="PANTHER" id="PTHR30097">
    <property type="entry name" value="CATION EFFLUX SYSTEM PROTEIN CUSB"/>
    <property type="match status" value="1"/>
</dbReference>
<dbReference type="GO" id="GO:0046872">
    <property type="term" value="F:metal ion binding"/>
    <property type="evidence" value="ECO:0007669"/>
    <property type="project" value="InterPro"/>
</dbReference>
<keyword evidence="1" id="KW-0813">Transport</keyword>
<evidence type="ECO:0000259" key="3">
    <source>
        <dbReference type="Pfam" id="PF19335"/>
    </source>
</evidence>
<dbReference type="RefSeq" id="WP_002973059.1">
    <property type="nucleotide sequence ID" value="NZ_AOGW02000008.1"/>
</dbReference>
<feature type="domain" description="CzcB-like C-terminal circularly permuted SH3-like" evidence="5">
    <location>
        <begin position="256"/>
        <end position="315"/>
    </location>
</feature>
<evidence type="ECO:0000259" key="4">
    <source>
        <dbReference type="Pfam" id="PF25954"/>
    </source>
</evidence>
<evidence type="ECO:0000313" key="7">
    <source>
        <dbReference type="Proteomes" id="UP000012371"/>
    </source>
</evidence>
<dbReference type="PANTHER" id="PTHR30097:SF4">
    <property type="entry name" value="SLR6042 PROTEIN"/>
    <property type="match status" value="1"/>
</dbReference>
<feature type="signal peptide" evidence="2">
    <location>
        <begin position="1"/>
        <end position="21"/>
    </location>
</feature>
<feature type="chain" id="PRO_5004113539" evidence="2">
    <location>
        <begin position="22"/>
        <end position="332"/>
    </location>
</feature>
<organism evidence="6 7">
    <name type="scientific">Leptospira terpstrae serovar Hualin str. LT 11-33 = ATCC 700639</name>
    <dbReference type="NCBI Taxonomy" id="1257025"/>
    <lineage>
        <taxon>Bacteria</taxon>
        <taxon>Pseudomonadati</taxon>
        <taxon>Spirochaetota</taxon>
        <taxon>Spirochaetia</taxon>
        <taxon>Leptospirales</taxon>
        <taxon>Leptospiraceae</taxon>
        <taxon>Leptospira</taxon>
    </lineage>
</organism>
<keyword evidence="2" id="KW-0732">Signal</keyword>
<dbReference type="Proteomes" id="UP000012371">
    <property type="component" value="Unassembled WGS sequence"/>
</dbReference>
<comment type="caution">
    <text evidence="6">The sequence shown here is derived from an EMBL/GenBank/DDBJ whole genome shotgun (WGS) entry which is preliminary data.</text>
</comment>